<dbReference type="InterPro" id="IPR036497">
    <property type="entry name" value="GLTP_sf"/>
</dbReference>
<evidence type="ECO:0000259" key="2">
    <source>
        <dbReference type="Pfam" id="PF08718"/>
    </source>
</evidence>
<gene>
    <name evidence="3" type="ORF">CDAUBV1_LOCUS2583</name>
</gene>
<dbReference type="InterPro" id="IPR014830">
    <property type="entry name" value="Glycolipid_transfer_prot_dom"/>
</dbReference>
<comment type="caution">
    <text evidence="3">The sequence shown here is derived from an EMBL/GenBank/DDBJ whole genome shotgun (WGS) entry which is preliminary data.</text>
</comment>
<reference evidence="3" key="1">
    <citation type="submission" date="2024-06" db="EMBL/GenBank/DDBJ databases">
        <authorList>
            <person name="Liu X."/>
            <person name="Lenzi L."/>
            <person name="Haldenby T S."/>
            <person name="Uol C."/>
        </authorList>
    </citation>
    <scope>NUCLEOTIDE SEQUENCE</scope>
</reference>
<evidence type="ECO:0000313" key="3">
    <source>
        <dbReference type="EMBL" id="CAL5130519.1"/>
    </source>
</evidence>
<dbReference type="AlphaFoldDB" id="A0AAV2T348"/>
<dbReference type="GO" id="GO:0016020">
    <property type="term" value="C:membrane"/>
    <property type="evidence" value="ECO:0007669"/>
    <property type="project" value="TreeGrafter"/>
</dbReference>
<accession>A0AAV2T348</accession>
<dbReference type="SUPFAM" id="SSF110004">
    <property type="entry name" value="Glycolipid transfer protein, GLTP"/>
    <property type="match status" value="1"/>
</dbReference>
<protein>
    <recommendedName>
        <fullName evidence="2">Glycolipid transfer protein domain-containing protein</fullName>
    </recommendedName>
</protein>
<dbReference type="GO" id="GO:1902387">
    <property type="term" value="F:ceramide 1-phosphate binding"/>
    <property type="evidence" value="ECO:0007669"/>
    <property type="project" value="TreeGrafter"/>
</dbReference>
<dbReference type="Pfam" id="PF08718">
    <property type="entry name" value="GLTP"/>
    <property type="match status" value="1"/>
</dbReference>
<dbReference type="Gene3D" id="1.10.3520.10">
    <property type="entry name" value="Glycolipid transfer protein"/>
    <property type="match status" value="1"/>
</dbReference>
<dbReference type="GO" id="GO:1902388">
    <property type="term" value="F:ceramide 1-phosphate transfer activity"/>
    <property type="evidence" value="ECO:0007669"/>
    <property type="project" value="TreeGrafter"/>
</dbReference>
<evidence type="ECO:0000313" key="4">
    <source>
        <dbReference type="Proteomes" id="UP001497525"/>
    </source>
</evidence>
<dbReference type="GO" id="GO:0005829">
    <property type="term" value="C:cytosol"/>
    <property type="evidence" value="ECO:0007669"/>
    <property type="project" value="TreeGrafter"/>
</dbReference>
<dbReference type="PANTHER" id="PTHR10219:SF25">
    <property type="entry name" value="PLECKSTRIN HOMOLOGY DOMAIN-CONTAINING FAMILY A MEMBER 8"/>
    <property type="match status" value="1"/>
</dbReference>
<proteinExistence type="predicted"/>
<dbReference type="EMBL" id="CAXLJL010000068">
    <property type="protein sequence ID" value="CAL5130519.1"/>
    <property type="molecule type" value="Genomic_DNA"/>
</dbReference>
<dbReference type="Proteomes" id="UP001497525">
    <property type="component" value="Unassembled WGS sequence"/>
</dbReference>
<name>A0AAV2T348_CALDB</name>
<evidence type="ECO:0000256" key="1">
    <source>
        <dbReference type="ARBA" id="ARBA00022448"/>
    </source>
</evidence>
<dbReference type="PANTHER" id="PTHR10219">
    <property type="entry name" value="GLYCOLIPID TRANSFER PROTEIN-RELATED"/>
    <property type="match status" value="1"/>
</dbReference>
<feature type="domain" description="Glycolipid transfer protein" evidence="2">
    <location>
        <begin position="22"/>
        <end position="162"/>
    </location>
</feature>
<keyword evidence="1" id="KW-0813">Transport</keyword>
<sequence>MATEQPTFFTRFPGFGDPQILNTDCFIRAASVLPEFFSLWGSRFFLLKSDVNGNMKKIAAASTDSSTSNLKDLLAYEASKNRAQRDSSGSVGLLWLIRSFELLVAILTQLSKSDAQETSLRPIIVKAYDETLRKHHTGLMRKTFHFLMHSLPRRQAFIKKLALDQDGRDELVLAECARVSAEMKPYLTRVHNLLVEYGMEKEV</sequence>
<organism evidence="3 4">
    <name type="scientific">Calicophoron daubneyi</name>
    <name type="common">Rumen fluke</name>
    <name type="synonym">Paramphistomum daubneyi</name>
    <dbReference type="NCBI Taxonomy" id="300641"/>
    <lineage>
        <taxon>Eukaryota</taxon>
        <taxon>Metazoa</taxon>
        <taxon>Spiralia</taxon>
        <taxon>Lophotrochozoa</taxon>
        <taxon>Platyhelminthes</taxon>
        <taxon>Trematoda</taxon>
        <taxon>Digenea</taxon>
        <taxon>Plagiorchiida</taxon>
        <taxon>Pronocephalata</taxon>
        <taxon>Paramphistomoidea</taxon>
        <taxon>Paramphistomidae</taxon>
        <taxon>Calicophoron</taxon>
    </lineage>
</organism>